<evidence type="ECO:0000313" key="1">
    <source>
        <dbReference type="EMBL" id="KAJ2812303.1"/>
    </source>
</evidence>
<keyword evidence="2" id="KW-1185">Reference proteome</keyword>
<evidence type="ECO:0000313" key="2">
    <source>
        <dbReference type="Proteomes" id="UP001140096"/>
    </source>
</evidence>
<sequence length="545" mass="61311">MVNFLKKTATSLATSLGKKWITDRQAQYMYRAVLCPLMSYKMQGIVLTEKDTTAIQAPMIAMVKHKFGVPRTTPSSFWFARAGGRLPRMRAEYERRAIEMTVRFRNGDGSTECSNLARYMEQFARNRLRFPGDPMAYPEHATVVTLTSAGQLWWPNVVQILAKRGLNVRTPAYSDEEDNSILAILKPGWAGTQDARAYKQMYKQGIRTVDNVLEIDRGALRVRQAGYRLFWECKLRTLVVAQAQPPINAQQQPLLRAEAAHCILALVGTTQVLREMPFLLNLLTERFAHLDIAGHAALVTQVDVFTDRSLMLAKKKQAATMGFAAIFIFQRAGHRPSFAVMSGATSDGPFSSTTAEIMVIAATLAILPMDTRATIWCDSQAAIAMTRKMMNTEEDSWCKSPLAYVAQFFVPHIRQCMADLRLRWIPGHKGNEGNEAADKAAKDAQRQRQGWWTFRLGAPWEQPFWVCAGNSIAPYKTGGIMKRQEEAWAATHLVRHVCLVNSNADIREADLKELLEALNWSAANPNGTWMHKNSWCLTNMCDSNL</sequence>
<protein>
    <submittedName>
        <fullName evidence="1">Uncharacterized protein</fullName>
    </submittedName>
</protein>
<reference evidence="1" key="1">
    <citation type="submission" date="2022-07" db="EMBL/GenBank/DDBJ databases">
        <title>Phylogenomic reconstructions and comparative analyses of Kickxellomycotina fungi.</title>
        <authorList>
            <person name="Reynolds N.K."/>
            <person name="Stajich J.E."/>
            <person name="Barry K."/>
            <person name="Grigoriev I.V."/>
            <person name="Crous P."/>
            <person name="Smith M.E."/>
        </authorList>
    </citation>
    <scope>NUCLEOTIDE SEQUENCE</scope>
    <source>
        <strain evidence="1">CBS 102833</strain>
    </source>
</reference>
<comment type="caution">
    <text evidence="1">The sequence shown here is derived from an EMBL/GenBank/DDBJ whole genome shotgun (WGS) entry which is preliminary data.</text>
</comment>
<dbReference type="EMBL" id="JANBUP010000249">
    <property type="protein sequence ID" value="KAJ2812303.1"/>
    <property type="molecule type" value="Genomic_DNA"/>
</dbReference>
<name>A0ACC1LMA5_9FUNG</name>
<gene>
    <name evidence="1" type="ORF">H4S07_001492</name>
</gene>
<dbReference type="Proteomes" id="UP001140096">
    <property type="component" value="Unassembled WGS sequence"/>
</dbReference>
<organism evidence="1 2">
    <name type="scientific">Coemansia furcata</name>
    <dbReference type="NCBI Taxonomy" id="417177"/>
    <lineage>
        <taxon>Eukaryota</taxon>
        <taxon>Fungi</taxon>
        <taxon>Fungi incertae sedis</taxon>
        <taxon>Zoopagomycota</taxon>
        <taxon>Kickxellomycotina</taxon>
        <taxon>Kickxellomycetes</taxon>
        <taxon>Kickxellales</taxon>
        <taxon>Kickxellaceae</taxon>
        <taxon>Coemansia</taxon>
    </lineage>
</organism>
<proteinExistence type="predicted"/>
<accession>A0ACC1LMA5</accession>